<dbReference type="STRING" id="1073574.GOARA_006_00080"/>
<keyword evidence="1" id="KW-0175">Coiled coil</keyword>
<dbReference type="RefSeq" id="WP_007320329.1">
    <property type="nucleotide sequence ID" value="NZ_BAEE01000006.1"/>
</dbReference>
<dbReference type="EMBL" id="BAEE01000006">
    <property type="protein sequence ID" value="GAB08249.1"/>
    <property type="molecule type" value="Genomic_DNA"/>
</dbReference>
<evidence type="ECO:0000313" key="3">
    <source>
        <dbReference type="Proteomes" id="UP000035088"/>
    </source>
</evidence>
<proteinExistence type="predicted"/>
<comment type="caution">
    <text evidence="2">The sequence shown here is derived from an EMBL/GenBank/DDBJ whole genome shotgun (WGS) entry which is preliminary data.</text>
</comment>
<accession>G7GXC4</accession>
<sequence>MPDPTNNKLVPFWTLATTETTVPDLISEGQEVEPNRLDDLRSALAAFASSPIVTLEAHPIPSALDKSRGIPLGSATPLAKELADLISRTPAAGLSSSSETLYRMVVPAKVAAEVGRGLVTPMKAASGGVHGALVRSSGIAAQASFVPVAGKAAATGAVGGSAATAAAAGGAVTVAAPLVLMALVVGVSAHAEQKRQQAIEKLTELLEKLDQGNLDKERDELSACRPAIEKATALLLDGGRVGHSLGLDTSVHVIDKGLHAAERRLKVWKRGTATLPNDGKVELNKLREAIPGIDDPESEFYAHLELARLAISLKKRVLVLQAVEHIQLDEANPFKKFTEALDHDQKAVDQLERDYIEFLTGLAAMRLDRSHGLMDFRIGADEVDKLLDTSSRLRELPALVPSSAVAKDVEIEIAKSADGSIVVFPARVTA</sequence>
<organism evidence="2 3">
    <name type="scientific">Gordonia araii NBRC 100433</name>
    <dbReference type="NCBI Taxonomy" id="1073574"/>
    <lineage>
        <taxon>Bacteria</taxon>
        <taxon>Bacillati</taxon>
        <taxon>Actinomycetota</taxon>
        <taxon>Actinomycetes</taxon>
        <taxon>Mycobacteriales</taxon>
        <taxon>Gordoniaceae</taxon>
        <taxon>Gordonia</taxon>
    </lineage>
</organism>
<feature type="coiled-coil region" evidence="1">
    <location>
        <begin position="188"/>
        <end position="219"/>
    </location>
</feature>
<name>G7GXC4_9ACTN</name>
<evidence type="ECO:0000256" key="1">
    <source>
        <dbReference type="SAM" id="Coils"/>
    </source>
</evidence>
<dbReference type="OrthoDB" id="4380893at2"/>
<keyword evidence="3" id="KW-1185">Reference proteome</keyword>
<dbReference type="AlphaFoldDB" id="G7GXC4"/>
<dbReference type="Proteomes" id="UP000035088">
    <property type="component" value="Unassembled WGS sequence"/>
</dbReference>
<evidence type="ECO:0000313" key="2">
    <source>
        <dbReference type="EMBL" id="GAB08249.1"/>
    </source>
</evidence>
<protein>
    <submittedName>
        <fullName evidence="2">Uncharacterized protein</fullName>
    </submittedName>
</protein>
<reference evidence="2 3" key="1">
    <citation type="submission" date="2011-11" db="EMBL/GenBank/DDBJ databases">
        <title>Whole genome shotgun sequence of Gordonia araii NBRC 100433.</title>
        <authorList>
            <person name="Yoshida Y."/>
            <person name="Hosoyama A."/>
            <person name="Tsuchikane K."/>
            <person name="Katsumata H."/>
            <person name="Yamazaki S."/>
            <person name="Fujita N."/>
        </authorList>
    </citation>
    <scope>NUCLEOTIDE SEQUENCE [LARGE SCALE GENOMIC DNA]</scope>
    <source>
        <strain evidence="2 3">NBRC 100433</strain>
    </source>
</reference>
<gene>
    <name evidence="2" type="ORF">GOARA_006_00080</name>
</gene>